<dbReference type="PANTHER" id="PTHR43852">
    <property type="entry name" value="NUCLEOTIDYLTRANSFERASE"/>
    <property type="match status" value="1"/>
</dbReference>
<evidence type="ECO:0000313" key="2">
    <source>
        <dbReference type="EMBL" id="KKP87888.1"/>
    </source>
</evidence>
<dbReference type="Proteomes" id="UP000034316">
    <property type="component" value="Unassembled WGS sequence"/>
</dbReference>
<sequence length="138" mass="15696">MESRNYNSQIAKIAQKFGLSLVVQFGSSLDDSKLEHEESDIDIAFLPKNNDFTLKQLIDLQYDLAVIYGLLEDKIDLVNLKRTSSLLAYQVATKGVALFDEDGHRFNEFYVSSLREKIDEADLYQLQNDLLNMKVGAV</sequence>
<dbReference type="EMBL" id="LBRB01000029">
    <property type="protein sequence ID" value="KKP87888.1"/>
    <property type="molecule type" value="Genomic_DNA"/>
</dbReference>
<reference evidence="2 3" key="1">
    <citation type="journal article" date="2015" name="Nature">
        <title>rRNA introns, odd ribosomes, and small enigmatic genomes across a large radiation of phyla.</title>
        <authorList>
            <person name="Brown C.T."/>
            <person name="Hug L.A."/>
            <person name="Thomas B.C."/>
            <person name="Sharon I."/>
            <person name="Castelle C.J."/>
            <person name="Singh A."/>
            <person name="Wilkins M.J."/>
            <person name="Williams K.H."/>
            <person name="Banfield J.F."/>
        </authorList>
    </citation>
    <scope>NUCLEOTIDE SEQUENCE [LARGE SCALE GENOMIC DNA]</scope>
</reference>
<dbReference type="STRING" id="1618333.UR93_C0029G0014"/>
<proteinExistence type="predicted"/>
<dbReference type="Pfam" id="PF18765">
    <property type="entry name" value="Polbeta"/>
    <property type="match status" value="1"/>
</dbReference>
<feature type="domain" description="Polymerase beta nucleotidyltransferase" evidence="1">
    <location>
        <begin position="9"/>
        <end position="102"/>
    </location>
</feature>
<dbReference type="NCBIfam" id="NF047752">
    <property type="entry name" value="MntA_antitoxin"/>
    <property type="match status" value="1"/>
</dbReference>
<organism evidence="2 3">
    <name type="scientific">Berkelbacteria bacterium GW2011_GWA2_35_9</name>
    <dbReference type="NCBI Taxonomy" id="1618333"/>
    <lineage>
        <taxon>Bacteria</taxon>
        <taxon>Candidatus Berkelbacteria</taxon>
    </lineage>
</organism>
<dbReference type="PANTHER" id="PTHR43852:SF3">
    <property type="entry name" value="NUCLEOTIDYLTRANSFERASE"/>
    <property type="match status" value="1"/>
</dbReference>
<comment type="caution">
    <text evidence="2">The sequence shown here is derived from an EMBL/GenBank/DDBJ whole genome shotgun (WGS) entry which is preliminary data.</text>
</comment>
<accession>A0A0G0D3G9</accession>
<dbReference type="InterPro" id="IPR043519">
    <property type="entry name" value="NT_sf"/>
</dbReference>
<name>A0A0G0D3G9_9BACT</name>
<dbReference type="Gene3D" id="3.30.460.10">
    <property type="entry name" value="Beta Polymerase, domain 2"/>
    <property type="match status" value="1"/>
</dbReference>
<evidence type="ECO:0000259" key="1">
    <source>
        <dbReference type="Pfam" id="PF18765"/>
    </source>
</evidence>
<dbReference type="SUPFAM" id="SSF81301">
    <property type="entry name" value="Nucleotidyltransferase"/>
    <property type="match status" value="1"/>
</dbReference>
<evidence type="ECO:0000313" key="3">
    <source>
        <dbReference type="Proteomes" id="UP000034316"/>
    </source>
</evidence>
<gene>
    <name evidence="2" type="ORF">UR93_C0029G0014</name>
</gene>
<dbReference type="InterPro" id="IPR041633">
    <property type="entry name" value="Polbeta"/>
</dbReference>
<dbReference type="AlphaFoldDB" id="A0A0G0D3G9"/>
<protein>
    <recommendedName>
        <fullName evidence="1">Polymerase beta nucleotidyltransferase domain-containing protein</fullName>
    </recommendedName>
</protein>
<dbReference type="InterPro" id="IPR052930">
    <property type="entry name" value="TA_antitoxin_MntA"/>
</dbReference>